<dbReference type="Proteomes" id="UP001153269">
    <property type="component" value="Unassembled WGS sequence"/>
</dbReference>
<keyword evidence="3" id="KW-1185">Reference proteome</keyword>
<proteinExistence type="predicted"/>
<dbReference type="EMBL" id="CADEAL010004091">
    <property type="protein sequence ID" value="CAB1451499.1"/>
    <property type="molecule type" value="Genomic_DNA"/>
</dbReference>
<evidence type="ECO:0000256" key="1">
    <source>
        <dbReference type="SAM" id="MobiDB-lite"/>
    </source>
</evidence>
<gene>
    <name evidence="2" type="ORF">PLEPLA_LOCUS39193</name>
</gene>
<sequence length="108" mass="12079">MTSSSFLALRGILQLPQCNIPQARSQVARQLNSESILFNVAVSVKFHLRRIQVLVLVLVHRPLTFDLTNPMSPSLEVISQSAASLSHHQDVDEHQRHPRPPHLPAGNH</sequence>
<comment type="caution">
    <text evidence="2">The sequence shown here is derived from an EMBL/GenBank/DDBJ whole genome shotgun (WGS) entry which is preliminary data.</text>
</comment>
<organism evidence="2 3">
    <name type="scientific">Pleuronectes platessa</name>
    <name type="common">European plaice</name>
    <dbReference type="NCBI Taxonomy" id="8262"/>
    <lineage>
        <taxon>Eukaryota</taxon>
        <taxon>Metazoa</taxon>
        <taxon>Chordata</taxon>
        <taxon>Craniata</taxon>
        <taxon>Vertebrata</taxon>
        <taxon>Euteleostomi</taxon>
        <taxon>Actinopterygii</taxon>
        <taxon>Neopterygii</taxon>
        <taxon>Teleostei</taxon>
        <taxon>Neoteleostei</taxon>
        <taxon>Acanthomorphata</taxon>
        <taxon>Carangaria</taxon>
        <taxon>Pleuronectiformes</taxon>
        <taxon>Pleuronectoidei</taxon>
        <taxon>Pleuronectidae</taxon>
        <taxon>Pleuronectes</taxon>
    </lineage>
</organism>
<evidence type="ECO:0000313" key="3">
    <source>
        <dbReference type="Proteomes" id="UP001153269"/>
    </source>
</evidence>
<feature type="region of interest" description="Disordered" evidence="1">
    <location>
        <begin position="78"/>
        <end position="108"/>
    </location>
</feature>
<evidence type="ECO:0000313" key="2">
    <source>
        <dbReference type="EMBL" id="CAB1451499.1"/>
    </source>
</evidence>
<protein>
    <submittedName>
        <fullName evidence="2">Uncharacterized protein</fullName>
    </submittedName>
</protein>
<dbReference type="AlphaFoldDB" id="A0A9N7Z7G1"/>
<name>A0A9N7Z7G1_PLEPL</name>
<accession>A0A9N7Z7G1</accession>
<reference evidence="2" key="1">
    <citation type="submission" date="2020-03" db="EMBL/GenBank/DDBJ databases">
        <authorList>
            <person name="Weist P."/>
        </authorList>
    </citation>
    <scope>NUCLEOTIDE SEQUENCE</scope>
</reference>